<keyword evidence="4 5" id="KW-0472">Membrane</keyword>
<feature type="transmembrane region" description="Helical" evidence="5">
    <location>
        <begin position="120"/>
        <end position="139"/>
    </location>
</feature>
<feature type="transmembrane region" description="Helical" evidence="5">
    <location>
        <begin position="221"/>
        <end position="240"/>
    </location>
</feature>
<keyword evidence="7" id="KW-1185">Reference proteome</keyword>
<protein>
    <submittedName>
        <fullName evidence="6">Homogentisate phytyltransferase</fullName>
    </submittedName>
</protein>
<evidence type="ECO:0000313" key="6">
    <source>
        <dbReference type="EMBL" id="GHF41942.1"/>
    </source>
</evidence>
<comment type="caution">
    <text evidence="6">The sequence shown here is derived from an EMBL/GenBank/DDBJ whole genome shotgun (WGS) entry which is preliminary data.</text>
</comment>
<dbReference type="GO" id="GO:0016020">
    <property type="term" value="C:membrane"/>
    <property type="evidence" value="ECO:0007669"/>
    <property type="project" value="UniProtKB-SubCell"/>
</dbReference>
<evidence type="ECO:0000256" key="2">
    <source>
        <dbReference type="ARBA" id="ARBA00022692"/>
    </source>
</evidence>
<dbReference type="Proteomes" id="UP000638313">
    <property type="component" value="Unassembled WGS sequence"/>
</dbReference>
<keyword evidence="3 5" id="KW-1133">Transmembrane helix</keyword>
<evidence type="ECO:0000256" key="4">
    <source>
        <dbReference type="ARBA" id="ARBA00023136"/>
    </source>
</evidence>
<dbReference type="EMBL" id="BNBD01000004">
    <property type="protein sequence ID" value="GHF41942.1"/>
    <property type="molecule type" value="Genomic_DNA"/>
</dbReference>
<dbReference type="Gene3D" id="1.10.357.140">
    <property type="entry name" value="UbiA prenyltransferase"/>
    <property type="match status" value="1"/>
</dbReference>
<sequence length="275" mass="28359">MQVVFLLRFSAAYLLAGPAVSGSGVFLTAGGAWVAATAYTYLVNGVHDAPEDRVNGNGRPVSRGDLPVRDARRVARGLVGVALLLAAVSGVGWLLPLVGAHLLCGYAYSAPRIALKRSTPTAVAAVLVLGGLTFAAGWVSGGAGAGGGTVLAFGTVMTLWMGAVGALVKDLSDLRGDAAAGRRTALVVWGERRARAVCAVNPLAVALPFLLVALFRIPLLILPALFLTTGAVATAVLTLRTSSDQPRRISRLPYRAFMVTQYAACSALLLAALLR</sequence>
<dbReference type="GO" id="GO:0016765">
    <property type="term" value="F:transferase activity, transferring alkyl or aryl (other than methyl) groups"/>
    <property type="evidence" value="ECO:0007669"/>
    <property type="project" value="InterPro"/>
</dbReference>
<evidence type="ECO:0000256" key="1">
    <source>
        <dbReference type="ARBA" id="ARBA00004141"/>
    </source>
</evidence>
<dbReference type="AlphaFoldDB" id="A0A919ECJ8"/>
<name>A0A919ECJ8_9ACTN</name>
<dbReference type="InterPro" id="IPR044878">
    <property type="entry name" value="UbiA_sf"/>
</dbReference>
<proteinExistence type="predicted"/>
<comment type="subcellular location">
    <subcellularLocation>
        <location evidence="1">Membrane</location>
        <topology evidence="1">Multi-pass membrane protein</topology>
    </subcellularLocation>
</comment>
<dbReference type="PANTHER" id="PTHR42723">
    <property type="entry name" value="CHLOROPHYLL SYNTHASE"/>
    <property type="match status" value="1"/>
</dbReference>
<evidence type="ECO:0000313" key="7">
    <source>
        <dbReference type="Proteomes" id="UP000638313"/>
    </source>
</evidence>
<dbReference type="Pfam" id="PF01040">
    <property type="entry name" value="UbiA"/>
    <property type="match status" value="1"/>
</dbReference>
<evidence type="ECO:0000256" key="5">
    <source>
        <dbReference type="SAM" id="Phobius"/>
    </source>
</evidence>
<accession>A0A919ECJ8</accession>
<gene>
    <name evidence="6" type="primary">ubiA</name>
    <name evidence="6" type="ORF">GCM10010218_23760</name>
</gene>
<reference evidence="6" key="2">
    <citation type="submission" date="2020-09" db="EMBL/GenBank/DDBJ databases">
        <authorList>
            <person name="Sun Q."/>
            <person name="Ohkuma M."/>
        </authorList>
    </citation>
    <scope>NUCLEOTIDE SEQUENCE</scope>
    <source>
        <strain evidence="6">JCM 4059</strain>
    </source>
</reference>
<dbReference type="InterPro" id="IPR000537">
    <property type="entry name" value="UbiA_prenyltransferase"/>
</dbReference>
<feature type="transmembrane region" description="Helical" evidence="5">
    <location>
        <begin position="12"/>
        <end position="36"/>
    </location>
</feature>
<feature type="transmembrane region" description="Helical" evidence="5">
    <location>
        <begin position="78"/>
        <end position="108"/>
    </location>
</feature>
<keyword evidence="2 5" id="KW-0812">Transmembrane</keyword>
<feature type="transmembrane region" description="Helical" evidence="5">
    <location>
        <begin position="145"/>
        <end position="168"/>
    </location>
</feature>
<dbReference type="InterPro" id="IPR050475">
    <property type="entry name" value="Prenyltransferase_related"/>
</dbReference>
<reference evidence="6" key="1">
    <citation type="journal article" date="2014" name="Int. J. Syst. Evol. Microbiol.">
        <title>Complete genome sequence of Corynebacterium casei LMG S-19264T (=DSM 44701T), isolated from a smear-ripened cheese.</title>
        <authorList>
            <consortium name="US DOE Joint Genome Institute (JGI-PGF)"/>
            <person name="Walter F."/>
            <person name="Albersmeier A."/>
            <person name="Kalinowski J."/>
            <person name="Ruckert C."/>
        </authorList>
    </citation>
    <scope>NUCLEOTIDE SEQUENCE</scope>
    <source>
        <strain evidence="6">JCM 4059</strain>
    </source>
</reference>
<organism evidence="6 7">
    <name type="scientific">Streptomyces mashuensis</name>
    <dbReference type="NCBI Taxonomy" id="33904"/>
    <lineage>
        <taxon>Bacteria</taxon>
        <taxon>Bacillati</taxon>
        <taxon>Actinomycetota</taxon>
        <taxon>Actinomycetes</taxon>
        <taxon>Kitasatosporales</taxon>
        <taxon>Streptomycetaceae</taxon>
        <taxon>Streptomyces</taxon>
    </lineage>
</organism>
<evidence type="ECO:0000256" key="3">
    <source>
        <dbReference type="ARBA" id="ARBA00022989"/>
    </source>
</evidence>
<feature type="transmembrane region" description="Helical" evidence="5">
    <location>
        <begin position="252"/>
        <end position="274"/>
    </location>
</feature>
<dbReference type="PANTHER" id="PTHR42723:SF1">
    <property type="entry name" value="CHLOROPHYLL SYNTHASE, CHLOROPLASTIC"/>
    <property type="match status" value="1"/>
</dbReference>